<dbReference type="RefSeq" id="WP_095988823.1">
    <property type="nucleotide sequence ID" value="NZ_CP022098.1"/>
</dbReference>
<dbReference type="PROSITE" id="PS51819">
    <property type="entry name" value="VOC"/>
    <property type="match status" value="1"/>
</dbReference>
<dbReference type="InterPro" id="IPR029068">
    <property type="entry name" value="Glyas_Bleomycin-R_OHBP_Dase"/>
</dbReference>
<keyword evidence="2" id="KW-0560">Oxidoreductase</keyword>
<dbReference type="SUPFAM" id="SSF54593">
    <property type="entry name" value="Glyoxalase/Bleomycin resistance protein/Dihydroxybiphenyl dioxygenase"/>
    <property type="match status" value="1"/>
</dbReference>
<dbReference type="Gene3D" id="3.10.180.10">
    <property type="entry name" value="2,3-Dihydroxybiphenyl 1,2-Dioxygenase, domain 1"/>
    <property type="match status" value="1"/>
</dbReference>
<organism evidence="2 3">
    <name type="scientific">Cystobacter fuscus</name>
    <dbReference type="NCBI Taxonomy" id="43"/>
    <lineage>
        <taxon>Bacteria</taxon>
        <taxon>Pseudomonadati</taxon>
        <taxon>Myxococcota</taxon>
        <taxon>Myxococcia</taxon>
        <taxon>Myxococcales</taxon>
        <taxon>Cystobacterineae</taxon>
        <taxon>Archangiaceae</taxon>
        <taxon>Cystobacter</taxon>
    </lineage>
</organism>
<sequence length="188" mass="21427">MSSPMKLAHVVLRTGRFQQMRDWYLEVLEATVSFDNGQVCFLAYDDEHHRIGIVNTGATEQPGPKTRGLEHFAFTYADITGLLHTYERLEQAGITPFWSVNHGPTTSFYYRDPDGNHIELQVDNFARHEDATSFMRSEVYGSNPIGVDIEPRELLRRLRAGEQPAELAKAHSNAKPRGFETVPAEFFR</sequence>
<name>A0A250JBS2_9BACT</name>
<proteinExistence type="predicted"/>
<dbReference type="EMBL" id="CP022098">
    <property type="protein sequence ID" value="ATB41043.1"/>
    <property type="molecule type" value="Genomic_DNA"/>
</dbReference>
<reference evidence="2 3" key="1">
    <citation type="submission" date="2017-06" db="EMBL/GenBank/DDBJ databases">
        <title>Sequencing and comparative analysis of myxobacterial genomes.</title>
        <authorList>
            <person name="Rupp O."/>
            <person name="Goesmann A."/>
            <person name="Sogaard-Andersen L."/>
        </authorList>
    </citation>
    <scope>NUCLEOTIDE SEQUENCE [LARGE SCALE GENOMIC DNA]</scope>
    <source>
        <strain evidence="2 3">DSM 52655</strain>
    </source>
</reference>
<dbReference type="GO" id="GO:0051213">
    <property type="term" value="F:dioxygenase activity"/>
    <property type="evidence" value="ECO:0007669"/>
    <property type="project" value="UniProtKB-KW"/>
</dbReference>
<dbReference type="KEGG" id="cfus:CYFUS_006505"/>
<dbReference type="InterPro" id="IPR037523">
    <property type="entry name" value="VOC_core"/>
</dbReference>
<dbReference type="AlphaFoldDB" id="A0A250JBS2"/>
<evidence type="ECO:0000313" key="3">
    <source>
        <dbReference type="Proteomes" id="UP000217257"/>
    </source>
</evidence>
<dbReference type="Pfam" id="PF00903">
    <property type="entry name" value="Glyoxalase"/>
    <property type="match status" value="1"/>
</dbReference>
<feature type="domain" description="VOC" evidence="1">
    <location>
        <begin position="6"/>
        <end position="123"/>
    </location>
</feature>
<evidence type="ECO:0000259" key="1">
    <source>
        <dbReference type="PROSITE" id="PS51819"/>
    </source>
</evidence>
<dbReference type="InterPro" id="IPR004360">
    <property type="entry name" value="Glyas_Fos-R_dOase_dom"/>
</dbReference>
<dbReference type="Proteomes" id="UP000217257">
    <property type="component" value="Chromosome"/>
</dbReference>
<protein>
    <submittedName>
        <fullName evidence="2">Glyoxalase/bleomycin resistance protein/dioxygenase</fullName>
    </submittedName>
</protein>
<gene>
    <name evidence="2" type="ORF">CYFUS_006505</name>
</gene>
<evidence type="ECO:0000313" key="2">
    <source>
        <dbReference type="EMBL" id="ATB41043.1"/>
    </source>
</evidence>
<accession>A0A250JBS2</accession>
<dbReference type="PROSITE" id="PS51300">
    <property type="entry name" value="NIRD"/>
    <property type="match status" value="1"/>
</dbReference>
<keyword evidence="2" id="KW-0223">Dioxygenase</keyword>